<evidence type="ECO:0000259" key="9">
    <source>
        <dbReference type="Pfam" id="PF00535"/>
    </source>
</evidence>
<accession>A0A1G2HYF2</accession>
<dbReference type="GO" id="GO:0005886">
    <property type="term" value="C:plasma membrane"/>
    <property type="evidence" value="ECO:0007669"/>
    <property type="project" value="TreeGrafter"/>
</dbReference>
<feature type="domain" description="Glycosyltransferase 2-like" evidence="9">
    <location>
        <begin position="6"/>
        <end position="168"/>
    </location>
</feature>
<evidence type="ECO:0000256" key="4">
    <source>
        <dbReference type="ARBA" id="ARBA00022692"/>
    </source>
</evidence>
<dbReference type="InterPro" id="IPR001173">
    <property type="entry name" value="Glyco_trans_2-like"/>
</dbReference>
<evidence type="ECO:0000256" key="6">
    <source>
        <dbReference type="ARBA" id="ARBA00022989"/>
    </source>
</evidence>
<dbReference type="InterPro" id="IPR029044">
    <property type="entry name" value="Nucleotide-diphossugar_trans"/>
</dbReference>
<dbReference type="PANTHER" id="PTHR48090">
    <property type="entry name" value="UNDECAPRENYL-PHOSPHATE 4-DEOXY-4-FORMAMIDO-L-ARABINOSE TRANSFERASE-RELATED"/>
    <property type="match status" value="1"/>
</dbReference>
<feature type="transmembrane region" description="Helical" evidence="8">
    <location>
        <begin position="230"/>
        <end position="251"/>
    </location>
</feature>
<dbReference type="AlphaFoldDB" id="A0A1G2HYF2"/>
<name>A0A1G2HYF2_9BACT</name>
<dbReference type="Gene3D" id="3.90.550.10">
    <property type="entry name" value="Spore Coat Polysaccharide Biosynthesis Protein SpsA, Chain A"/>
    <property type="match status" value="1"/>
</dbReference>
<evidence type="ECO:0000256" key="5">
    <source>
        <dbReference type="ARBA" id="ARBA00022985"/>
    </source>
</evidence>
<dbReference type="CDD" id="cd04187">
    <property type="entry name" value="DPM1_like_bac"/>
    <property type="match status" value="1"/>
</dbReference>
<comment type="caution">
    <text evidence="10">The sequence shown here is derived from an EMBL/GenBank/DDBJ whole genome shotgun (WGS) entry which is preliminary data.</text>
</comment>
<keyword evidence="3" id="KW-0808">Transferase</keyword>
<evidence type="ECO:0000256" key="7">
    <source>
        <dbReference type="ARBA" id="ARBA00023136"/>
    </source>
</evidence>
<sequence length="315" mass="36348">MKSLISIIIPVYNEEENITPLYKELKAVLEKLSYQHEIIFINDGSIDKTEESILSLMEKDAHVMYLEFSRNFGKEPATSAGLHYAKGNAAIMIDADLQHPPILIPKLIEKWEQGADIVIGVRNKNQNENLLNNIGSYFFYKIMNTIGETKIMPRATDFRLVDRKVIEEFNRFTERQRITRGLLDWIGFKRDYVYFDTEDRRFGKAQYSFIKKIRLGMSSFVTHSLIPLKLAGYLGVFITLFSGFFGLFIIIEKYIFQDPWNMKFSGLSILAVFVSFLMGVTLMCLGLIALYIANIKIEVTNRPLYVVKTKKNITS</sequence>
<dbReference type="SUPFAM" id="SSF53448">
    <property type="entry name" value="Nucleotide-diphospho-sugar transferases"/>
    <property type="match status" value="1"/>
</dbReference>
<keyword evidence="1" id="KW-1003">Cell membrane</keyword>
<evidence type="ECO:0000313" key="10">
    <source>
        <dbReference type="EMBL" id="OGZ67596.1"/>
    </source>
</evidence>
<dbReference type="InterPro" id="IPR050256">
    <property type="entry name" value="Glycosyltransferase_2"/>
</dbReference>
<evidence type="ECO:0000256" key="3">
    <source>
        <dbReference type="ARBA" id="ARBA00022679"/>
    </source>
</evidence>
<dbReference type="GO" id="GO:0016757">
    <property type="term" value="F:glycosyltransferase activity"/>
    <property type="evidence" value="ECO:0007669"/>
    <property type="project" value="UniProtKB-KW"/>
</dbReference>
<keyword evidence="4 8" id="KW-0812">Transmembrane</keyword>
<evidence type="ECO:0000313" key="11">
    <source>
        <dbReference type="Proteomes" id="UP000176421"/>
    </source>
</evidence>
<gene>
    <name evidence="10" type="ORF">A3D35_02400</name>
</gene>
<evidence type="ECO:0000256" key="8">
    <source>
        <dbReference type="SAM" id="Phobius"/>
    </source>
</evidence>
<evidence type="ECO:0000256" key="2">
    <source>
        <dbReference type="ARBA" id="ARBA00022676"/>
    </source>
</evidence>
<keyword evidence="5" id="KW-0448">Lipopolysaccharide biosynthesis</keyword>
<reference evidence="10 11" key="1">
    <citation type="journal article" date="2016" name="Nat. Commun.">
        <title>Thousands of microbial genomes shed light on interconnected biogeochemical processes in an aquifer system.</title>
        <authorList>
            <person name="Anantharaman K."/>
            <person name="Brown C.T."/>
            <person name="Hug L.A."/>
            <person name="Sharon I."/>
            <person name="Castelle C.J."/>
            <person name="Probst A.J."/>
            <person name="Thomas B.C."/>
            <person name="Singh A."/>
            <person name="Wilkins M.J."/>
            <person name="Karaoz U."/>
            <person name="Brodie E.L."/>
            <person name="Williams K.H."/>
            <person name="Hubbard S.S."/>
            <person name="Banfield J.F."/>
        </authorList>
    </citation>
    <scope>NUCLEOTIDE SEQUENCE [LARGE SCALE GENOMIC DNA]</scope>
</reference>
<keyword evidence="6 8" id="KW-1133">Transmembrane helix</keyword>
<dbReference type="EMBL" id="MHOS01000034">
    <property type="protein sequence ID" value="OGZ67596.1"/>
    <property type="molecule type" value="Genomic_DNA"/>
</dbReference>
<proteinExistence type="predicted"/>
<feature type="transmembrane region" description="Helical" evidence="8">
    <location>
        <begin position="271"/>
        <end position="293"/>
    </location>
</feature>
<dbReference type="PANTHER" id="PTHR48090:SF3">
    <property type="entry name" value="UNDECAPRENYL-PHOSPHATE 4-DEOXY-4-FORMAMIDO-L-ARABINOSE TRANSFERASE"/>
    <property type="match status" value="1"/>
</dbReference>
<keyword evidence="2" id="KW-0328">Glycosyltransferase</keyword>
<evidence type="ECO:0000256" key="1">
    <source>
        <dbReference type="ARBA" id="ARBA00022475"/>
    </source>
</evidence>
<dbReference type="GO" id="GO:0009103">
    <property type="term" value="P:lipopolysaccharide biosynthetic process"/>
    <property type="evidence" value="ECO:0007669"/>
    <property type="project" value="UniProtKB-KW"/>
</dbReference>
<protein>
    <recommendedName>
        <fullName evidence="9">Glycosyltransferase 2-like domain-containing protein</fullName>
    </recommendedName>
</protein>
<dbReference type="Pfam" id="PF00535">
    <property type="entry name" value="Glycos_transf_2"/>
    <property type="match status" value="1"/>
</dbReference>
<keyword evidence="7 8" id="KW-0472">Membrane</keyword>
<organism evidence="10 11">
    <name type="scientific">Candidatus Staskawiczbacteria bacterium RIFCSPHIGHO2_02_FULL_34_9</name>
    <dbReference type="NCBI Taxonomy" id="1802206"/>
    <lineage>
        <taxon>Bacteria</taxon>
        <taxon>Candidatus Staskawicziibacteriota</taxon>
    </lineage>
</organism>
<dbReference type="Proteomes" id="UP000176421">
    <property type="component" value="Unassembled WGS sequence"/>
</dbReference>
<dbReference type="STRING" id="1802206.A3D35_02400"/>